<dbReference type="EMBL" id="CP039345">
    <property type="protein sequence ID" value="QCD78925.1"/>
    <property type="molecule type" value="Genomic_DNA"/>
</dbReference>
<evidence type="ECO:0000313" key="2">
    <source>
        <dbReference type="EMBL" id="QCD78925.1"/>
    </source>
</evidence>
<gene>
    <name evidence="2" type="ORF">DEO72_LG1g2561</name>
</gene>
<keyword evidence="3" id="KW-1185">Reference proteome</keyword>
<proteinExistence type="predicted"/>
<sequence length="125" mass="14565">MEHNDCKNARLKRKLVLQQRFNARSNQHSYDKEENARKKTKFANHSSQNKPTVSERSFQKNIDRNPLQQLDIITVNKFSSFSSTLVEQQITSQSTTSTLTYHSPFVREIMDKIITIPVQVGDQRL</sequence>
<accession>A0A4D6KQQ6</accession>
<evidence type="ECO:0000313" key="3">
    <source>
        <dbReference type="Proteomes" id="UP000501690"/>
    </source>
</evidence>
<name>A0A4D6KQQ6_VIGUN</name>
<dbReference type="Proteomes" id="UP000501690">
    <property type="component" value="Linkage Group LG1"/>
</dbReference>
<reference evidence="2 3" key="1">
    <citation type="submission" date="2019-04" db="EMBL/GenBank/DDBJ databases">
        <title>An improved genome assembly and genetic linkage map for asparagus bean, Vigna unguiculata ssp. sesquipedialis.</title>
        <authorList>
            <person name="Xia Q."/>
            <person name="Zhang R."/>
            <person name="Dong Y."/>
        </authorList>
    </citation>
    <scope>NUCLEOTIDE SEQUENCE [LARGE SCALE GENOMIC DNA]</scope>
    <source>
        <tissue evidence="2">Leaf</tissue>
    </source>
</reference>
<protein>
    <submittedName>
        <fullName evidence="2">Uncharacterized protein</fullName>
    </submittedName>
</protein>
<feature type="region of interest" description="Disordered" evidence="1">
    <location>
        <begin position="24"/>
        <end position="57"/>
    </location>
</feature>
<feature type="compositionally biased region" description="Polar residues" evidence="1">
    <location>
        <begin position="43"/>
        <end position="56"/>
    </location>
</feature>
<dbReference type="AlphaFoldDB" id="A0A4D6KQQ6"/>
<organism evidence="2 3">
    <name type="scientific">Vigna unguiculata</name>
    <name type="common">Cowpea</name>
    <dbReference type="NCBI Taxonomy" id="3917"/>
    <lineage>
        <taxon>Eukaryota</taxon>
        <taxon>Viridiplantae</taxon>
        <taxon>Streptophyta</taxon>
        <taxon>Embryophyta</taxon>
        <taxon>Tracheophyta</taxon>
        <taxon>Spermatophyta</taxon>
        <taxon>Magnoliopsida</taxon>
        <taxon>eudicotyledons</taxon>
        <taxon>Gunneridae</taxon>
        <taxon>Pentapetalae</taxon>
        <taxon>rosids</taxon>
        <taxon>fabids</taxon>
        <taxon>Fabales</taxon>
        <taxon>Fabaceae</taxon>
        <taxon>Papilionoideae</taxon>
        <taxon>50 kb inversion clade</taxon>
        <taxon>NPAAA clade</taxon>
        <taxon>indigoferoid/millettioid clade</taxon>
        <taxon>Phaseoleae</taxon>
        <taxon>Vigna</taxon>
    </lineage>
</organism>
<evidence type="ECO:0000256" key="1">
    <source>
        <dbReference type="SAM" id="MobiDB-lite"/>
    </source>
</evidence>